<keyword evidence="1" id="KW-1133">Transmembrane helix</keyword>
<evidence type="ECO:0000256" key="1">
    <source>
        <dbReference type="SAM" id="Phobius"/>
    </source>
</evidence>
<feature type="transmembrane region" description="Helical" evidence="1">
    <location>
        <begin position="87"/>
        <end position="110"/>
    </location>
</feature>
<keyword evidence="4" id="KW-1185">Reference proteome</keyword>
<evidence type="ECO:0000313" key="3">
    <source>
        <dbReference type="EMBL" id="KAE9394653.1"/>
    </source>
</evidence>
<dbReference type="AlphaFoldDB" id="A0A6A4HAB9"/>
<evidence type="ECO:0000313" key="4">
    <source>
        <dbReference type="Proteomes" id="UP000799118"/>
    </source>
</evidence>
<accession>A0A6A4HAB9</accession>
<feature type="chain" id="PRO_5025688259" evidence="2">
    <location>
        <begin position="26"/>
        <end position="128"/>
    </location>
</feature>
<gene>
    <name evidence="3" type="ORF">BT96DRAFT_182719</name>
</gene>
<protein>
    <submittedName>
        <fullName evidence="3">Uncharacterized protein</fullName>
    </submittedName>
</protein>
<reference evidence="3" key="1">
    <citation type="journal article" date="2019" name="Environ. Microbiol.">
        <title>Fungal ecological strategies reflected in gene transcription - a case study of two litter decomposers.</title>
        <authorList>
            <person name="Barbi F."/>
            <person name="Kohler A."/>
            <person name="Barry K."/>
            <person name="Baskaran P."/>
            <person name="Daum C."/>
            <person name="Fauchery L."/>
            <person name="Ihrmark K."/>
            <person name="Kuo A."/>
            <person name="LaButti K."/>
            <person name="Lipzen A."/>
            <person name="Morin E."/>
            <person name="Grigoriev I.V."/>
            <person name="Henrissat B."/>
            <person name="Lindahl B."/>
            <person name="Martin F."/>
        </authorList>
    </citation>
    <scope>NUCLEOTIDE SEQUENCE</scope>
    <source>
        <strain evidence="3">JB14</strain>
    </source>
</reference>
<proteinExistence type="predicted"/>
<dbReference type="Proteomes" id="UP000799118">
    <property type="component" value="Unassembled WGS sequence"/>
</dbReference>
<keyword evidence="1" id="KW-0472">Membrane</keyword>
<keyword evidence="1" id="KW-0812">Transmembrane</keyword>
<keyword evidence="2" id="KW-0732">Signal</keyword>
<sequence length="128" mass="14365">MMHAAYCSLLLYVFLVSLLVPNGSVFDEHTVCIFSIPSCWYCLTTRARTMLNFLLCRKLQGLFHLLIHWNVGRISICGFFYSRSSIYGVIVSVGLISVVDAIAGSLFWVFTSPAIPSDPRDCRRSSCT</sequence>
<organism evidence="3 4">
    <name type="scientific">Gymnopus androsaceus JB14</name>
    <dbReference type="NCBI Taxonomy" id="1447944"/>
    <lineage>
        <taxon>Eukaryota</taxon>
        <taxon>Fungi</taxon>
        <taxon>Dikarya</taxon>
        <taxon>Basidiomycota</taxon>
        <taxon>Agaricomycotina</taxon>
        <taxon>Agaricomycetes</taxon>
        <taxon>Agaricomycetidae</taxon>
        <taxon>Agaricales</taxon>
        <taxon>Marasmiineae</taxon>
        <taxon>Omphalotaceae</taxon>
        <taxon>Gymnopus</taxon>
    </lineage>
</organism>
<name>A0A6A4HAB9_9AGAR</name>
<feature type="transmembrane region" description="Helical" evidence="1">
    <location>
        <begin position="62"/>
        <end position="81"/>
    </location>
</feature>
<dbReference type="EMBL" id="ML769546">
    <property type="protein sequence ID" value="KAE9394653.1"/>
    <property type="molecule type" value="Genomic_DNA"/>
</dbReference>
<evidence type="ECO:0000256" key="2">
    <source>
        <dbReference type="SAM" id="SignalP"/>
    </source>
</evidence>
<feature type="signal peptide" evidence="2">
    <location>
        <begin position="1"/>
        <end position="25"/>
    </location>
</feature>